<dbReference type="CDD" id="cd00371">
    <property type="entry name" value="HMA"/>
    <property type="match status" value="1"/>
</dbReference>
<reference evidence="3 4" key="1">
    <citation type="submission" date="2020-02" db="EMBL/GenBank/DDBJ databases">
        <title>Out from the shadows clarifying the taxonomy of the family Cryomorphaceae and related taxa by utilizing the GTDB taxonomic framework.</title>
        <authorList>
            <person name="Bowman J.P."/>
        </authorList>
    </citation>
    <scope>NUCLEOTIDE SEQUENCE [LARGE SCALE GENOMIC DNA]</scope>
    <source>
        <strain evidence="3 4">QSSC 1-22</strain>
    </source>
</reference>
<dbReference type="RefSeq" id="WP_163282684.1">
    <property type="nucleotide sequence ID" value="NZ_JAAGVY010000001.1"/>
</dbReference>
<dbReference type="GO" id="GO:0046872">
    <property type="term" value="F:metal ion binding"/>
    <property type="evidence" value="ECO:0007669"/>
    <property type="project" value="InterPro"/>
</dbReference>
<feature type="chain" id="PRO_5029634087" evidence="1">
    <location>
        <begin position="20"/>
        <end position="110"/>
    </location>
</feature>
<evidence type="ECO:0000313" key="3">
    <source>
        <dbReference type="EMBL" id="NEN21961.1"/>
    </source>
</evidence>
<dbReference type="Pfam" id="PF00403">
    <property type="entry name" value="HMA"/>
    <property type="match status" value="1"/>
</dbReference>
<proteinExistence type="predicted"/>
<evidence type="ECO:0000313" key="4">
    <source>
        <dbReference type="Proteomes" id="UP000486602"/>
    </source>
</evidence>
<dbReference type="AlphaFoldDB" id="A0A7K3WLP9"/>
<dbReference type="PROSITE" id="PS50846">
    <property type="entry name" value="HMA_2"/>
    <property type="match status" value="1"/>
</dbReference>
<dbReference type="InterPro" id="IPR006121">
    <property type="entry name" value="HMA_dom"/>
</dbReference>
<feature type="signal peptide" evidence="1">
    <location>
        <begin position="1"/>
        <end position="19"/>
    </location>
</feature>
<name>A0A7K3WLP9_9FLAO</name>
<gene>
    <name evidence="3" type="ORF">G3O08_00390</name>
</gene>
<organism evidence="3 4">
    <name type="scientific">Cryomorpha ignava</name>
    <dbReference type="NCBI Taxonomy" id="101383"/>
    <lineage>
        <taxon>Bacteria</taxon>
        <taxon>Pseudomonadati</taxon>
        <taxon>Bacteroidota</taxon>
        <taxon>Flavobacteriia</taxon>
        <taxon>Flavobacteriales</taxon>
        <taxon>Cryomorphaceae</taxon>
        <taxon>Cryomorpha</taxon>
    </lineage>
</organism>
<dbReference type="EMBL" id="JAAGVY010000001">
    <property type="protein sequence ID" value="NEN21961.1"/>
    <property type="molecule type" value="Genomic_DNA"/>
</dbReference>
<dbReference type="InterPro" id="IPR036163">
    <property type="entry name" value="HMA_dom_sf"/>
</dbReference>
<dbReference type="Gene3D" id="3.30.70.100">
    <property type="match status" value="1"/>
</dbReference>
<evidence type="ECO:0000259" key="2">
    <source>
        <dbReference type="PROSITE" id="PS50846"/>
    </source>
</evidence>
<feature type="domain" description="HMA" evidence="2">
    <location>
        <begin position="19"/>
        <end position="87"/>
    </location>
</feature>
<evidence type="ECO:0000256" key="1">
    <source>
        <dbReference type="SAM" id="SignalP"/>
    </source>
</evidence>
<accession>A0A7K3WLP9</accession>
<comment type="caution">
    <text evidence="3">The sequence shown here is derived from an EMBL/GenBank/DDBJ whole genome shotgun (WGS) entry which is preliminary data.</text>
</comment>
<dbReference type="Proteomes" id="UP000486602">
    <property type="component" value="Unassembled WGS sequence"/>
</dbReference>
<protein>
    <submittedName>
        <fullName evidence="3">Heavy-metal-associated domain-containing protein</fullName>
    </submittedName>
</protein>
<dbReference type="SUPFAM" id="SSF55008">
    <property type="entry name" value="HMA, heavy metal-associated domain"/>
    <property type="match status" value="1"/>
</dbReference>
<keyword evidence="1" id="KW-0732">Signal</keyword>
<keyword evidence="4" id="KW-1185">Reference proteome</keyword>
<sequence length="110" mass="11900">MKYLIASILFILTFSMASAQKQELVVKSTIVCQMCKETIEDGLAYTDGIKSARVDVDANEITIKYKANQISETEVKKAITDLGYAAGDMPANKEAYDKLDGCCKSGGGCD</sequence>